<dbReference type="InterPro" id="IPR003812">
    <property type="entry name" value="Fido"/>
</dbReference>
<evidence type="ECO:0000259" key="3">
    <source>
        <dbReference type="PROSITE" id="PS51459"/>
    </source>
</evidence>
<dbReference type="SUPFAM" id="SSF46785">
    <property type="entry name" value="Winged helix' DNA-binding domain"/>
    <property type="match status" value="1"/>
</dbReference>
<dbReference type="SUPFAM" id="SSF140931">
    <property type="entry name" value="Fic-like"/>
    <property type="match status" value="1"/>
</dbReference>
<dbReference type="PANTHER" id="PTHR13504">
    <property type="entry name" value="FIDO DOMAIN-CONTAINING PROTEIN DDB_G0283145"/>
    <property type="match status" value="1"/>
</dbReference>
<dbReference type="EMBL" id="JABSNP010000006">
    <property type="protein sequence ID" value="NRT18901.1"/>
    <property type="molecule type" value="Genomic_DNA"/>
</dbReference>
<organism evidence="4 5">
    <name type="scientific">Hymenobacter caeli</name>
    <dbReference type="NCBI Taxonomy" id="2735894"/>
    <lineage>
        <taxon>Bacteria</taxon>
        <taxon>Pseudomonadati</taxon>
        <taxon>Bacteroidota</taxon>
        <taxon>Cytophagia</taxon>
        <taxon>Cytophagales</taxon>
        <taxon>Hymenobacteraceae</taxon>
        <taxon>Hymenobacter</taxon>
    </lineage>
</organism>
<evidence type="ECO:0000256" key="1">
    <source>
        <dbReference type="ARBA" id="ARBA00023015"/>
    </source>
</evidence>
<dbReference type="Gene3D" id="1.10.10.10">
    <property type="entry name" value="Winged helix-like DNA-binding domain superfamily/Winged helix DNA-binding domain"/>
    <property type="match status" value="1"/>
</dbReference>
<proteinExistence type="predicted"/>
<dbReference type="PANTHER" id="PTHR13504:SF38">
    <property type="entry name" value="FIDO DOMAIN-CONTAINING PROTEIN"/>
    <property type="match status" value="1"/>
</dbReference>
<sequence>MSLPELPPTASDLAAIAPERIAACLLEPVLVEAIGKINDQYFYWSEMRRRLLPAGTDAVLLWQVARQLRRQSAWKWTWKSGSEQWHFSYNLPKSLQQVLYALDEQLGGERRSVQSLLTGTERQHLLVNARMEEAIASSQMEGASTTREAAKQLLRARRKPLNKSERMIVNNYQTMRHLQDSIHRPLSIESLLEIQALVTHGTLDAPHQVGQLRTNDNISVVDHSTSEVVHYPPGCQHLPALLTQLCDFANASDATHHPLVAACLLHFLIGFIHPFVDGNGRTARAVFYWYLLRRNYWLVEYMPLSRIIKRSAVQYGRAYLFTEADDNDITYFIKYHLHVLAQAYADLQEYVARQKQQVYQTRQLLLTGLNGRQIQIVQWLRDKPETTLTIRDVQHRFGVVYDTARTDLMHLEKLGLLDKRREGKVKILYLRAENFDEVVAGLKGGR</sequence>
<dbReference type="InterPro" id="IPR036390">
    <property type="entry name" value="WH_DNA-bd_sf"/>
</dbReference>
<evidence type="ECO:0000313" key="4">
    <source>
        <dbReference type="EMBL" id="NRT18901.1"/>
    </source>
</evidence>
<dbReference type="InterPro" id="IPR036597">
    <property type="entry name" value="Fido-like_dom_sf"/>
</dbReference>
<accession>A0ABX2FP07</accession>
<dbReference type="Pfam" id="PF08220">
    <property type="entry name" value="HTH_DeoR"/>
    <property type="match status" value="1"/>
</dbReference>
<dbReference type="RefSeq" id="WP_173809634.1">
    <property type="nucleotide sequence ID" value="NZ_JABSNP010000006.1"/>
</dbReference>
<dbReference type="InterPro" id="IPR040198">
    <property type="entry name" value="Fido_containing"/>
</dbReference>
<name>A0ABX2FP07_9BACT</name>
<dbReference type="InterPro" id="IPR001034">
    <property type="entry name" value="DeoR_HTH"/>
</dbReference>
<dbReference type="PROSITE" id="PS51459">
    <property type="entry name" value="FIDO"/>
    <property type="match status" value="1"/>
</dbReference>
<protein>
    <submittedName>
        <fullName evidence="4">Fic family protein</fullName>
    </submittedName>
</protein>
<keyword evidence="5" id="KW-1185">Reference proteome</keyword>
<dbReference type="Proteomes" id="UP000779507">
    <property type="component" value="Unassembled WGS sequence"/>
</dbReference>
<comment type="caution">
    <text evidence="4">The sequence shown here is derived from an EMBL/GenBank/DDBJ whole genome shotgun (WGS) entry which is preliminary data.</text>
</comment>
<gene>
    <name evidence="4" type="ORF">HNP98_001724</name>
</gene>
<dbReference type="Gene3D" id="1.10.3290.10">
    <property type="entry name" value="Fido-like domain"/>
    <property type="match status" value="1"/>
</dbReference>
<evidence type="ECO:0000313" key="5">
    <source>
        <dbReference type="Proteomes" id="UP000779507"/>
    </source>
</evidence>
<keyword evidence="2" id="KW-0804">Transcription</keyword>
<reference evidence="4 5" key="1">
    <citation type="submission" date="2020-05" db="EMBL/GenBank/DDBJ databases">
        <title>Genomic Encyclopedia of Type Strains, Phase IV (KMG-V): Genome sequencing to study the core and pangenomes of soil and plant-associated prokaryotes.</title>
        <authorList>
            <person name="Whitman W."/>
        </authorList>
    </citation>
    <scope>NUCLEOTIDE SEQUENCE [LARGE SCALE GENOMIC DNA]</scope>
    <source>
        <strain evidence="4 5">9A</strain>
    </source>
</reference>
<keyword evidence="1" id="KW-0805">Transcription regulation</keyword>
<dbReference type="InterPro" id="IPR036388">
    <property type="entry name" value="WH-like_DNA-bd_sf"/>
</dbReference>
<feature type="domain" description="Fido" evidence="3">
    <location>
        <begin position="186"/>
        <end position="338"/>
    </location>
</feature>
<dbReference type="Pfam" id="PF02661">
    <property type="entry name" value="Fic"/>
    <property type="match status" value="1"/>
</dbReference>
<evidence type="ECO:0000256" key="2">
    <source>
        <dbReference type="ARBA" id="ARBA00023163"/>
    </source>
</evidence>